<sequence length="499" mass="53416">MRSRTIPTLVLLALATSASAAAQVRPMPRPVPRPVPPTVARPIPAAVAAVKHERLTPVQRLTRGFESGSKSGAYFGVLMHSVDRVLSGSGNGSEMDVAVQRALERNPASREVLGRMVADYRAIPVDVRARRMPRELAVLDRGTGLSHSAARRFVSAPAGASGIIVQGGLQGPGRRIGTVRPAPDAGPAAPRIDAVAATLQTGGARVVLDGSFHGTSPIAPVYLRPAGGQSLESSGFQTVDGEQVVVALGRVDGARSRVEVTLPAGMQPGPYDVAVRVPRGAAGEPKSNWRRLELAPFAYTVRLLSIRCLDESDPETVLAGPEVHDEIVVSWAAFADQGPAMIGWTQEYEGFDDNEEQTIRMHPTDDGALFLALSGGTPVPGVVANRLFVVAQLAESDESSDFRIGGSPVGAFFADIGRASLDELDVQLFQEKLSQALHWATRWASTYDEVGEVRLSFSAAELQQMTNNSAGRHRDRMLFRNSDDRGSYAVEYEIRRHGN</sequence>
<name>A0A6J4KHU3_9BACT</name>
<dbReference type="AlphaFoldDB" id="A0A6J4KHU3"/>
<reference evidence="2" key="1">
    <citation type="submission" date="2020-02" db="EMBL/GenBank/DDBJ databases">
        <authorList>
            <person name="Meier V. D."/>
        </authorList>
    </citation>
    <scope>NUCLEOTIDE SEQUENCE</scope>
    <source>
        <strain evidence="2">AVDCRST_MAG68</strain>
    </source>
</reference>
<feature type="signal peptide" evidence="1">
    <location>
        <begin position="1"/>
        <end position="22"/>
    </location>
</feature>
<evidence type="ECO:0000313" key="2">
    <source>
        <dbReference type="EMBL" id="CAA9305479.1"/>
    </source>
</evidence>
<accession>A0A6J4KHU3</accession>
<gene>
    <name evidence="2" type="ORF">AVDCRST_MAG68-790</name>
</gene>
<evidence type="ECO:0008006" key="3">
    <source>
        <dbReference type="Google" id="ProtNLM"/>
    </source>
</evidence>
<organism evidence="2">
    <name type="scientific">uncultured Gemmatimonadota bacterium</name>
    <dbReference type="NCBI Taxonomy" id="203437"/>
    <lineage>
        <taxon>Bacteria</taxon>
        <taxon>Pseudomonadati</taxon>
        <taxon>Gemmatimonadota</taxon>
        <taxon>environmental samples</taxon>
    </lineage>
</organism>
<protein>
    <recommendedName>
        <fullName evidence="3">IPT/TIG domain-containing protein</fullName>
    </recommendedName>
</protein>
<dbReference type="EMBL" id="CADCTW010000045">
    <property type="protein sequence ID" value="CAA9305479.1"/>
    <property type="molecule type" value="Genomic_DNA"/>
</dbReference>
<feature type="chain" id="PRO_5026765243" description="IPT/TIG domain-containing protein" evidence="1">
    <location>
        <begin position="23"/>
        <end position="499"/>
    </location>
</feature>
<proteinExistence type="predicted"/>
<evidence type="ECO:0000256" key="1">
    <source>
        <dbReference type="SAM" id="SignalP"/>
    </source>
</evidence>
<keyword evidence="1" id="KW-0732">Signal</keyword>